<keyword evidence="2" id="KW-0378">Hydrolase</keyword>
<reference evidence="2 3" key="1">
    <citation type="submission" date="2020-05" db="EMBL/GenBank/DDBJ databases">
        <title>Whole genome shotgun sequence of Streptomyces fulvorobeus NBRC 15897.</title>
        <authorList>
            <person name="Komaki H."/>
            <person name="Tamura T."/>
        </authorList>
    </citation>
    <scope>NUCLEOTIDE SEQUENCE [LARGE SCALE GENOMIC DNA]</scope>
    <source>
        <strain evidence="2 3">NBRC 15897</strain>
    </source>
</reference>
<protein>
    <submittedName>
        <fullName evidence="2">Hydrolase</fullName>
    </submittedName>
</protein>
<evidence type="ECO:0000313" key="3">
    <source>
        <dbReference type="Proteomes" id="UP000498980"/>
    </source>
</evidence>
<organism evidence="2 3">
    <name type="scientific">Streptomyces fulvorobeus</name>
    <dbReference type="NCBI Taxonomy" id="284028"/>
    <lineage>
        <taxon>Bacteria</taxon>
        <taxon>Bacillati</taxon>
        <taxon>Actinomycetota</taxon>
        <taxon>Actinomycetes</taxon>
        <taxon>Kitasatosporales</taxon>
        <taxon>Streptomycetaceae</taxon>
        <taxon>Streptomyces</taxon>
    </lineage>
</organism>
<evidence type="ECO:0000259" key="1">
    <source>
        <dbReference type="Pfam" id="PF00561"/>
    </source>
</evidence>
<dbReference type="AlphaFoldDB" id="A0A7J0CF47"/>
<gene>
    <name evidence="2" type="ORF">Sfulv_59060</name>
</gene>
<dbReference type="EMBL" id="BLWC01000001">
    <property type="protein sequence ID" value="GFN01096.1"/>
    <property type="molecule type" value="Genomic_DNA"/>
</dbReference>
<name>A0A7J0CF47_9ACTN</name>
<sequence length="345" mass="37731">MTQPQPVLRPGMRQQREELMTEEIVRSLTVDGLSYSYRLVPGPRTTTEPVLVLGGALQGMYGWPQIEDRLGPVTSVITADLPGTGSADPLTVRDALPLLCRAIEQIIDDLGLERVNLFGYSFGSAVAYLCAQRQPRRIARLVLGGVPTSMSDAQYARLRELAAELAAGRLHDFAALFAKSMLCMDPNRPVLNRHLAYRYVKRAVFHTYSRTPHARASLDHVLSSGPALLDGGLTGVPTLVFSGEHDTLTPVNDQRAFTTTIENSRFVTMRESDHWVVLERAHDVADLALRYFTGQSLDDAQYVVPEEDRAAHGTAQACQGNAPQTEHTRGCEAVSTSSCRSGSGV</sequence>
<comment type="caution">
    <text evidence="2">The sequence shown here is derived from an EMBL/GenBank/DDBJ whole genome shotgun (WGS) entry which is preliminary data.</text>
</comment>
<dbReference type="SUPFAM" id="SSF53474">
    <property type="entry name" value="alpha/beta-Hydrolases"/>
    <property type="match status" value="1"/>
</dbReference>
<dbReference type="PANTHER" id="PTHR43798">
    <property type="entry name" value="MONOACYLGLYCEROL LIPASE"/>
    <property type="match status" value="1"/>
</dbReference>
<dbReference type="InterPro" id="IPR050266">
    <property type="entry name" value="AB_hydrolase_sf"/>
</dbReference>
<feature type="domain" description="AB hydrolase-1" evidence="1">
    <location>
        <begin position="49"/>
        <end position="280"/>
    </location>
</feature>
<dbReference type="InterPro" id="IPR029058">
    <property type="entry name" value="AB_hydrolase_fold"/>
</dbReference>
<dbReference type="PANTHER" id="PTHR43798:SF33">
    <property type="entry name" value="HYDROLASE, PUTATIVE (AFU_ORTHOLOGUE AFUA_2G14860)-RELATED"/>
    <property type="match status" value="1"/>
</dbReference>
<dbReference type="PRINTS" id="PR00111">
    <property type="entry name" value="ABHYDROLASE"/>
</dbReference>
<proteinExistence type="predicted"/>
<dbReference type="Pfam" id="PF00561">
    <property type="entry name" value="Abhydrolase_1"/>
    <property type="match status" value="1"/>
</dbReference>
<evidence type="ECO:0000313" key="2">
    <source>
        <dbReference type="EMBL" id="GFN01096.1"/>
    </source>
</evidence>
<accession>A0A7J0CF47</accession>
<dbReference type="Gene3D" id="3.40.50.1820">
    <property type="entry name" value="alpha/beta hydrolase"/>
    <property type="match status" value="1"/>
</dbReference>
<dbReference type="GO" id="GO:0016020">
    <property type="term" value="C:membrane"/>
    <property type="evidence" value="ECO:0007669"/>
    <property type="project" value="TreeGrafter"/>
</dbReference>
<dbReference type="GO" id="GO:0016787">
    <property type="term" value="F:hydrolase activity"/>
    <property type="evidence" value="ECO:0007669"/>
    <property type="project" value="UniProtKB-KW"/>
</dbReference>
<dbReference type="InterPro" id="IPR000073">
    <property type="entry name" value="AB_hydrolase_1"/>
</dbReference>
<keyword evidence="3" id="KW-1185">Reference proteome</keyword>
<dbReference type="Proteomes" id="UP000498980">
    <property type="component" value="Unassembled WGS sequence"/>
</dbReference>